<dbReference type="Gene3D" id="2.40.50.230">
    <property type="entry name" value="Gp5 N-terminal domain"/>
    <property type="match status" value="1"/>
</dbReference>
<name>A0A5Q0M128_VARPD</name>
<evidence type="ECO:0000313" key="8">
    <source>
        <dbReference type="Proteomes" id="UP000326780"/>
    </source>
</evidence>
<evidence type="ECO:0000256" key="2">
    <source>
        <dbReference type="ARBA" id="ARBA00005558"/>
    </source>
</evidence>
<protein>
    <submittedName>
        <fullName evidence="7">Type VI secretion system tip protein VgrG</fullName>
    </submittedName>
</protein>
<dbReference type="InterPro" id="IPR006531">
    <property type="entry name" value="Gp5/Vgr_OB"/>
</dbReference>
<feature type="domain" description="Putative type VI secretion system Rhs element associated Vgr" evidence="6">
    <location>
        <begin position="517"/>
        <end position="621"/>
    </location>
</feature>
<dbReference type="Proteomes" id="UP000326780">
    <property type="component" value="Chromosome"/>
</dbReference>
<dbReference type="AlphaFoldDB" id="A0A5Q0M128"/>
<evidence type="ECO:0000256" key="3">
    <source>
        <dbReference type="ARBA" id="ARBA00022525"/>
    </source>
</evidence>
<dbReference type="NCBIfam" id="TIGR01646">
    <property type="entry name" value="vgr_GE"/>
    <property type="match status" value="1"/>
</dbReference>
<dbReference type="Pfam" id="PF10106">
    <property type="entry name" value="DUF2345"/>
    <property type="match status" value="1"/>
</dbReference>
<dbReference type="InterPro" id="IPR017847">
    <property type="entry name" value="T6SS_RhsGE_Vgr_subset"/>
</dbReference>
<feature type="domain" description="Gp5/Type VI secretion system Vgr protein OB-fold" evidence="4">
    <location>
        <begin position="416"/>
        <end position="483"/>
    </location>
</feature>
<comment type="similarity">
    <text evidence="2">Belongs to the VgrG protein family.</text>
</comment>
<dbReference type="EMBL" id="CP045644">
    <property type="protein sequence ID" value="QFZ82517.1"/>
    <property type="molecule type" value="Genomic_DNA"/>
</dbReference>
<dbReference type="PANTHER" id="PTHR32305:SF15">
    <property type="entry name" value="PROTEIN RHSA-RELATED"/>
    <property type="match status" value="1"/>
</dbReference>
<keyword evidence="3" id="KW-0964">Secreted</keyword>
<dbReference type="Pfam" id="PF04717">
    <property type="entry name" value="Phage_base_V"/>
    <property type="match status" value="1"/>
</dbReference>
<dbReference type="Pfam" id="PF13296">
    <property type="entry name" value="T6SS_Vgr"/>
    <property type="match status" value="1"/>
</dbReference>
<dbReference type="InterPro" id="IPR050708">
    <property type="entry name" value="T6SS_VgrG/RHS"/>
</dbReference>
<dbReference type="SUPFAM" id="SSF69349">
    <property type="entry name" value="Phage fibre proteins"/>
    <property type="match status" value="1"/>
</dbReference>
<dbReference type="InterPro" id="IPR018769">
    <property type="entry name" value="VgrG2_DUF2345"/>
</dbReference>
<dbReference type="RefSeq" id="WP_153281352.1">
    <property type="nucleotide sequence ID" value="NZ_CP045644.1"/>
</dbReference>
<dbReference type="InterPro" id="IPR037026">
    <property type="entry name" value="Vgr_OB-fold_dom_sf"/>
</dbReference>
<proteinExistence type="inferred from homology"/>
<dbReference type="Pfam" id="PF05954">
    <property type="entry name" value="Phage_GPD"/>
    <property type="match status" value="1"/>
</dbReference>
<dbReference type="SUPFAM" id="SSF69279">
    <property type="entry name" value="Phage tail proteins"/>
    <property type="match status" value="2"/>
</dbReference>
<evidence type="ECO:0000259" key="5">
    <source>
        <dbReference type="Pfam" id="PF10106"/>
    </source>
</evidence>
<dbReference type="Gene3D" id="2.30.110.50">
    <property type="match status" value="1"/>
</dbReference>
<dbReference type="Gene3D" id="3.55.50.10">
    <property type="entry name" value="Baseplate protein-like domains"/>
    <property type="match status" value="1"/>
</dbReference>
<dbReference type="Gene3D" id="4.10.220.110">
    <property type="match status" value="1"/>
</dbReference>
<comment type="subcellular location">
    <subcellularLocation>
        <location evidence="1">Secreted</location>
    </subcellularLocation>
</comment>
<accession>A0A5Q0M128</accession>
<dbReference type="PANTHER" id="PTHR32305">
    <property type="match status" value="1"/>
</dbReference>
<dbReference type="InterPro" id="IPR006533">
    <property type="entry name" value="T6SS_Vgr_RhsGE"/>
</dbReference>
<reference evidence="7 8" key="1">
    <citation type="submission" date="2019-10" db="EMBL/GenBank/DDBJ databases">
        <title>Complete genome sequence of Variovorax paradoxus 5C-2.</title>
        <authorList>
            <person name="Gogoleva N.E."/>
            <person name="Balkin A.S."/>
        </authorList>
    </citation>
    <scope>NUCLEOTIDE SEQUENCE [LARGE SCALE GENOMIC DNA]</scope>
    <source>
        <strain evidence="7 8">5C-2</strain>
    </source>
</reference>
<evidence type="ECO:0000313" key="7">
    <source>
        <dbReference type="EMBL" id="QFZ82517.1"/>
    </source>
</evidence>
<sequence length="833" mass="90634">MPRTLSVSSAAIPVVLGRPVLEPVRLSGHEGLNGLFAYELFLKTPDVLALSGVSSGADFDLDAFIGREISCEIELDGSVPRQLNALITDAALWGEEGRHVQYKLTLRPWLHLATLRTDCRIFQNLSVVQILDALLASYAFPVDKRLIEHYPARDYQTQFNESDFAFFARLCQEWGISYHFEHSDGKHRLVLSDAMGAYSAGDALYEQVEYHAPGWKIDAEYIHSFVPAHQLTSGKYATRDYDYTRPRADLSVSRTDPRPTGQADGEVYQWHAGAGSSHYAQPNAGADAGTDPHGDGRLLSLLRMQALRTHGARAQASGNLRGMVPGCTFQLMKHPRESANGEYLILDTRFLIEDVAEDSQNREANPDRKQQWRVQVDFTAHPVTEPLRPEPTQPKPAMVGPQVALVVGPEGQNLWTDELGRIKVQFPWDRLGEKNQHSSCWVRVSSPWAGNQLGGIQIPRIGQEVIVGFIAGDADLPICMGRVHNQVNLPPWQLPGQSALSGFRSRELTEGGGNSAAGRSNHLILDDTAEKIQAQLKSDHQSSSLSLGAITRIEDNAGRKDPRGEGFELRTDAHGVLRAQDGMLITTEGRPDAARHAKDMGETIQRLTSARDQIEGLADAARTAEAQDGNDDQSTVAQAIKQQNEDLRGHGSSSTEGRFPELAAPHLVLASPAGIAATSTTHLHAHTGTHIQLTSAGHTSLSAAQRLLASVAEGMRIFTLKSGIKAFASQGDIRIEAQSDAIEATALKDINIVSTEDTVYITAKKKVTINGGTSFSEWSEGGIRHGTLGTWIEHAAMHGTPGPDKKPGPTAQTVCWECLARAARQASPVAPRV</sequence>
<feature type="domain" description="DUF2345" evidence="5">
    <location>
        <begin position="655"/>
        <end position="804"/>
    </location>
</feature>
<dbReference type="SUPFAM" id="SSF69255">
    <property type="entry name" value="gp5 N-terminal domain-like"/>
    <property type="match status" value="1"/>
</dbReference>
<evidence type="ECO:0000259" key="6">
    <source>
        <dbReference type="Pfam" id="PF13296"/>
    </source>
</evidence>
<evidence type="ECO:0000256" key="1">
    <source>
        <dbReference type="ARBA" id="ARBA00004613"/>
    </source>
</evidence>
<organism evidence="7 8">
    <name type="scientific">Variovorax paradoxus</name>
    <dbReference type="NCBI Taxonomy" id="34073"/>
    <lineage>
        <taxon>Bacteria</taxon>
        <taxon>Pseudomonadati</taxon>
        <taxon>Pseudomonadota</taxon>
        <taxon>Betaproteobacteria</taxon>
        <taxon>Burkholderiales</taxon>
        <taxon>Comamonadaceae</taxon>
        <taxon>Variovorax</taxon>
    </lineage>
</organism>
<evidence type="ECO:0000259" key="4">
    <source>
        <dbReference type="Pfam" id="PF04717"/>
    </source>
</evidence>
<gene>
    <name evidence="7" type="primary">tssI</name>
    <name evidence="7" type="ORF">GFK26_06965</name>
</gene>
<dbReference type="GO" id="GO:0005576">
    <property type="term" value="C:extracellular region"/>
    <property type="evidence" value="ECO:0007669"/>
    <property type="project" value="UniProtKB-SubCell"/>
</dbReference>
<dbReference type="NCBIfam" id="TIGR03361">
    <property type="entry name" value="VI_Rhs_Vgr"/>
    <property type="match status" value="1"/>
</dbReference>
<dbReference type="InterPro" id="IPR028244">
    <property type="entry name" value="T6SS_Rhs_Vgr_dom"/>
</dbReference>